<feature type="region of interest" description="Disordered" evidence="1">
    <location>
        <begin position="289"/>
        <end position="343"/>
    </location>
</feature>
<feature type="compositionally biased region" description="Basic and acidic residues" evidence="1">
    <location>
        <begin position="298"/>
        <end position="319"/>
    </location>
</feature>
<name>A0ABR2YKL2_9CHLO</name>
<feature type="region of interest" description="Disordered" evidence="1">
    <location>
        <begin position="478"/>
        <end position="521"/>
    </location>
</feature>
<evidence type="ECO:0000256" key="1">
    <source>
        <dbReference type="SAM" id="MobiDB-lite"/>
    </source>
</evidence>
<evidence type="ECO:0000313" key="3">
    <source>
        <dbReference type="Proteomes" id="UP001491310"/>
    </source>
</evidence>
<reference evidence="2 3" key="1">
    <citation type="journal article" date="2024" name="Nat. Commun.">
        <title>Phylogenomics reveals the evolutionary origins of lichenization in chlorophyte algae.</title>
        <authorList>
            <person name="Puginier C."/>
            <person name="Libourel C."/>
            <person name="Otte J."/>
            <person name="Skaloud P."/>
            <person name="Haon M."/>
            <person name="Grisel S."/>
            <person name="Petersen M."/>
            <person name="Berrin J.G."/>
            <person name="Delaux P.M."/>
            <person name="Dal Grande F."/>
            <person name="Keller J."/>
        </authorList>
    </citation>
    <scope>NUCLEOTIDE SEQUENCE [LARGE SCALE GENOMIC DNA]</scope>
    <source>
        <strain evidence="2 3">SAG 216-7</strain>
    </source>
</reference>
<dbReference type="EMBL" id="JALJOT010000009">
    <property type="protein sequence ID" value="KAK9907308.1"/>
    <property type="molecule type" value="Genomic_DNA"/>
</dbReference>
<keyword evidence="3" id="KW-1185">Reference proteome</keyword>
<feature type="region of interest" description="Disordered" evidence="1">
    <location>
        <begin position="1"/>
        <end position="58"/>
    </location>
</feature>
<sequence length="521" mass="54039">MQEGGSGKVQGGPRSGIPAELLEVPEPGSVVETATPSNSRERPRPPMSESIDSRATSLGVQDPPYAALETEALDKLLFGAVYSLTRVSRQGASGDAMHEVSQLVSMASQLRVANISYGEDGMSVEMIEEDEMEFMVEEVTTPGGTVREVVVHESSSEMPSAAMALKARARSEETPGQTAAAGDAAADEPLGAAGQQLELRVASVNDPAETEAAPNPFAFARATDAVAATANIVQPLPAKRRQGSLGMAREDLLSRVGNAPDLATVALGPGAAVQGTVFLDPLGSGSLAGSEASGSLGRLEKRSTERHQQSEGGKDKGKQLDAAPKLKSRTSSSSGKQLHKGAAAPAPITRLRIDDVFGEFNPFNNQKGWKIDFCCCPTTAPLALGGINSMTYPTFHEAAEELSRRATTRAGGAADRGGPTGFRNDPMGTADSGLSAIDNEFLSLNSGAGAGMMYSEFVPRRPQQAMMSPSATALPAIRSSVAQPSTSLGAATSSTASQTMPKEQSNSVVLSDEESDKAFGA</sequence>
<feature type="compositionally biased region" description="Gly residues" evidence="1">
    <location>
        <begin position="1"/>
        <end position="14"/>
    </location>
</feature>
<accession>A0ABR2YKL2</accession>
<evidence type="ECO:0000313" key="2">
    <source>
        <dbReference type="EMBL" id="KAK9907308.1"/>
    </source>
</evidence>
<organism evidence="2 3">
    <name type="scientific">Coccomyxa subellipsoidea</name>
    <dbReference type="NCBI Taxonomy" id="248742"/>
    <lineage>
        <taxon>Eukaryota</taxon>
        <taxon>Viridiplantae</taxon>
        <taxon>Chlorophyta</taxon>
        <taxon>core chlorophytes</taxon>
        <taxon>Trebouxiophyceae</taxon>
        <taxon>Trebouxiophyceae incertae sedis</taxon>
        <taxon>Coccomyxaceae</taxon>
        <taxon>Coccomyxa</taxon>
    </lineage>
</organism>
<dbReference type="Proteomes" id="UP001491310">
    <property type="component" value="Unassembled WGS sequence"/>
</dbReference>
<feature type="compositionally biased region" description="Low complexity" evidence="1">
    <location>
        <begin position="485"/>
        <end position="497"/>
    </location>
</feature>
<feature type="compositionally biased region" description="Polar residues" evidence="1">
    <location>
        <begin position="498"/>
        <end position="509"/>
    </location>
</feature>
<proteinExistence type="predicted"/>
<comment type="caution">
    <text evidence="2">The sequence shown here is derived from an EMBL/GenBank/DDBJ whole genome shotgun (WGS) entry which is preliminary data.</text>
</comment>
<gene>
    <name evidence="2" type="ORF">WJX75_001226</name>
</gene>
<protein>
    <submittedName>
        <fullName evidence="2">Uncharacterized protein</fullName>
    </submittedName>
</protein>